<dbReference type="STRING" id="989403.SAMN05421798_11083"/>
<keyword evidence="2" id="KW-1185">Reference proteome</keyword>
<comment type="caution">
    <text evidence="1">The sequence shown here is derived from an EMBL/GenBank/DDBJ whole genome shotgun (WGS) entry which is preliminary data.</text>
</comment>
<organism evidence="1 2">
    <name type="scientific">Pseudovibrio axinellae</name>
    <dbReference type="NCBI Taxonomy" id="989403"/>
    <lineage>
        <taxon>Bacteria</taxon>
        <taxon>Pseudomonadati</taxon>
        <taxon>Pseudomonadota</taxon>
        <taxon>Alphaproteobacteria</taxon>
        <taxon>Hyphomicrobiales</taxon>
        <taxon>Stappiaceae</taxon>
        <taxon>Pseudovibrio</taxon>
    </lineage>
</organism>
<dbReference type="EMBL" id="LMCB01000030">
    <property type="protein sequence ID" value="KZL17663.1"/>
    <property type="molecule type" value="Genomic_DNA"/>
</dbReference>
<protein>
    <submittedName>
        <fullName evidence="1">Uncharacterized protein</fullName>
    </submittedName>
</protein>
<dbReference type="AlphaFoldDB" id="A0A165XFQ6"/>
<evidence type="ECO:0000313" key="2">
    <source>
        <dbReference type="Proteomes" id="UP000076577"/>
    </source>
</evidence>
<proteinExistence type="predicted"/>
<dbReference type="PATRIC" id="fig|989403.3.peg.3214"/>
<evidence type="ECO:0000313" key="1">
    <source>
        <dbReference type="EMBL" id="KZL17663.1"/>
    </source>
</evidence>
<dbReference type="Proteomes" id="UP000076577">
    <property type="component" value="Unassembled WGS sequence"/>
</dbReference>
<reference evidence="1 2" key="1">
    <citation type="journal article" date="2016" name="Front. Microbiol.">
        <title>Comparative Genomic Analysis Reveals a Diverse Repertoire of Genes Involved in Prokaryote-Eukaryote Interactions within the Pseudovibrio Genus.</title>
        <authorList>
            <person name="Romano S."/>
            <person name="Fernandez-Guerra A."/>
            <person name="Reen F.J."/>
            <person name="Glockner F.O."/>
            <person name="Crowley S.P."/>
            <person name="O'Sullivan O."/>
            <person name="Cotter P.D."/>
            <person name="Adams C."/>
            <person name="Dobson A.D."/>
            <person name="O'Gara F."/>
        </authorList>
    </citation>
    <scope>NUCLEOTIDE SEQUENCE [LARGE SCALE GENOMIC DNA]</scope>
    <source>
        <strain evidence="1 2">Ad2</strain>
    </source>
</reference>
<dbReference type="RefSeq" id="WP_068007439.1">
    <property type="nucleotide sequence ID" value="NZ_FOFM01000010.1"/>
</dbReference>
<name>A0A165XFQ6_9HYPH</name>
<accession>A0A165XFQ6</accession>
<gene>
    <name evidence="1" type="ORF">PsAD2_02999</name>
</gene>
<sequence length="195" mass="21668">MKLPPEFDIRPVIEVGKDCQSFSSEESYKSALKDLLEDEKSPSFSTFWTVYLLDDVGCSSAVADRSSKQSALLLVASLASLKTEPNRSLAINAACVWEAIVDGSCENNALWEGWRSDLGSCEMRDQVYDLAVWVQQVYDECIKQDAETTQGHPFDWDFVPAALGFIKCPSEDKYPGPDDYPKPDEIAPQVLAKLS</sequence>